<dbReference type="InParanoid" id="A0A1W4X4G9"/>
<feature type="domain" description="UDENN FLCN/SMCR8-type" evidence="2">
    <location>
        <begin position="35"/>
        <end position="380"/>
    </location>
</feature>
<dbReference type="GO" id="GO:0000122">
    <property type="term" value="P:negative regulation of transcription by RNA polymerase II"/>
    <property type="evidence" value="ECO:0007669"/>
    <property type="project" value="TreeGrafter"/>
</dbReference>
<dbReference type="InterPro" id="IPR021713">
    <property type="entry name" value="Folliculin"/>
</dbReference>
<dbReference type="Pfam" id="PF11704">
    <property type="entry name" value="Folliculin"/>
    <property type="match status" value="1"/>
</dbReference>
<dbReference type="GeneID" id="108740934"/>
<evidence type="ECO:0000256" key="1">
    <source>
        <dbReference type="SAM" id="MobiDB-lite"/>
    </source>
</evidence>
<sequence>MEGILALCHFCETHGPCVILCTQRFKQEPNQSSQNLSASCDACFSINANQALICRENGKMYVTTRVPLQQDLAFLLKQAAIRSLSCEEETSKDGGSIYFGDSERGHVISHSFLLQDSLARGFQRKYSVLMLMKDKVHLLNIWPSLSEHIKELIKDLQQQAARINELEQEQKSQRALRQAQGSPKTTSRSLSELTGQPAIFGHIHLWFSWVLNSETITEKSPRNVMPLPSRSPVNLRSFCRSWLKNNFQTVCFCVLTGCELLVDDESVRETFRTLLPEEWPPCRLRPPCILKYKKIWKVEWSEQLPNKLPSLQIEIEKALRNPDLPDAALESFFNYLLLRWRNIASNLVKVTSPDDVTLLQSMGVQDCDKPLLKYWIENCK</sequence>
<dbReference type="GO" id="GO:0005096">
    <property type="term" value="F:GTPase activator activity"/>
    <property type="evidence" value="ECO:0007669"/>
    <property type="project" value="InterPro"/>
</dbReference>
<evidence type="ECO:0000259" key="2">
    <source>
        <dbReference type="PROSITE" id="PS51834"/>
    </source>
</evidence>
<dbReference type="PANTHER" id="PTHR31441:SF2">
    <property type="entry name" value="FOLLICULIN"/>
    <property type="match status" value="1"/>
</dbReference>
<dbReference type="CTD" id="109623"/>
<reference evidence="4" key="1">
    <citation type="submission" date="2025-08" db="UniProtKB">
        <authorList>
            <consortium name="RefSeq"/>
        </authorList>
    </citation>
    <scope>IDENTIFICATION</scope>
    <source>
        <tissue evidence="4">Entire body</tissue>
    </source>
</reference>
<dbReference type="Proteomes" id="UP000192223">
    <property type="component" value="Unplaced"/>
</dbReference>
<dbReference type="FunCoup" id="A0A1W4X4G9">
    <property type="interactions" value="1248"/>
</dbReference>
<organism evidence="3 4">
    <name type="scientific">Agrilus planipennis</name>
    <name type="common">Emerald ash borer</name>
    <name type="synonym">Agrilus marcopoli</name>
    <dbReference type="NCBI Taxonomy" id="224129"/>
    <lineage>
        <taxon>Eukaryota</taxon>
        <taxon>Metazoa</taxon>
        <taxon>Ecdysozoa</taxon>
        <taxon>Arthropoda</taxon>
        <taxon>Hexapoda</taxon>
        <taxon>Insecta</taxon>
        <taxon>Pterygota</taxon>
        <taxon>Neoptera</taxon>
        <taxon>Endopterygota</taxon>
        <taxon>Coleoptera</taxon>
        <taxon>Polyphaga</taxon>
        <taxon>Elateriformia</taxon>
        <taxon>Buprestoidea</taxon>
        <taxon>Buprestidae</taxon>
        <taxon>Agrilinae</taxon>
        <taxon>Agrilus</taxon>
    </lineage>
</organism>
<dbReference type="OrthoDB" id="5599713at2759"/>
<dbReference type="PROSITE" id="PS51834">
    <property type="entry name" value="DENN_FLCN_SMCR8"/>
    <property type="match status" value="1"/>
</dbReference>
<keyword evidence="3" id="KW-1185">Reference proteome</keyword>
<proteinExistence type="predicted"/>
<name>A0A1W4X4G9_AGRPL</name>
<protein>
    <submittedName>
        <fullName evidence="4">Folliculin isoform X1</fullName>
    </submittedName>
</protein>
<dbReference type="InterPro" id="IPR037520">
    <property type="entry name" value="Folliculin/SMCR8_longin"/>
</dbReference>
<dbReference type="GO" id="GO:0005829">
    <property type="term" value="C:cytosol"/>
    <property type="evidence" value="ECO:0007669"/>
    <property type="project" value="TreeGrafter"/>
</dbReference>
<evidence type="ECO:0000313" key="3">
    <source>
        <dbReference type="Proteomes" id="UP000192223"/>
    </source>
</evidence>
<accession>A0A1W4X4G9</accession>
<dbReference type="Gene3D" id="1.10.10.1730">
    <property type="entry name" value="Folliculin"/>
    <property type="match status" value="1"/>
</dbReference>
<dbReference type="InterPro" id="IPR044886">
    <property type="entry name" value="FLCN_DENN_C_sf"/>
</dbReference>
<feature type="region of interest" description="Disordered" evidence="1">
    <location>
        <begin position="171"/>
        <end position="190"/>
    </location>
</feature>
<dbReference type="KEGG" id="apln:108740934"/>
<gene>
    <name evidence="4" type="primary">LOC108740934</name>
</gene>
<dbReference type="PANTHER" id="PTHR31441">
    <property type="entry name" value="FOLLICULIN FAMILY MEMBER"/>
    <property type="match status" value="1"/>
</dbReference>
<feature type="compositionally biased region" description="Polar residues" evidence="1">
    <location>
        <begin position="173"/>
        <end position="190"/>
    </location>
</feature>
<evidence type="ECO:0000313" key="4">
    <source>
        <dbReference type="RefSeq" id="XP_018330974.1"/>
    </source>
</evidence>
<dbReference type="AlphaFoldDB" id="A0A1W4X4G9"/>
<dbReference type="InterPro" id="IPR037521">
    <property type="entry name" value="FLCN/SMCR8_DENN"/>
</dbReference>
<dbReference type="STRING" id="224129.A0A1W4X4G9"/>
<dbReference type="RefSeq" id="XP_018330974.1">
    <property type="nucleotide sequence ID" value="XM_018475472.2"/>
</dbReference>
<dbReference type="GO" id="GO:1904263">
    <property type="term" value="P:positive regulation of TORC1 signaling"/>
    <property type="evidence" value="ECO:0007669"/>
    <property type="project" value="TreeGrafter"/>
</dbReference>